<name>A0A7X0RUX5_9BACL</name>
<accession>A0A7X0RUX5</accession>
<dbReference type="SUPFAM" id="SSF54292">
    <property type="entry name" value="2Fe-2S ferredoxin-like"/>
    <property type="match status" value="1"/>
</dbReference>
<evidence type="ECO:0000313" key="3">
    <source>
        <dbReference type="Proteomes" id="UP000547209"/>
    </source>
</evidence>
<dbReference type="InterPro" id="IPR001041">
    <property type="entry name" value="2Fe-2S_ferredoxin-type"/>
</dbReference>
<sequence>MITLTGKTLTRETEPKVGATLLQLAQETGVDWLFNCARGTCARCRCQIREGAELLEEATDAEWDRLGPDELDEGFRLGCQAKIAAPGRISAVNRTYF</sequence>
<proteinExistence type="predicted"/>
<feature type="domain" description="2Fe-2S ferredoxin-type" evidence="1">
    <location>
        <begin position="1"/>
        <end position="95"/>
    </location>
</feature>
<evidence type="ECO:0000259" key="1">
    <source>
        <dbReference type="PROSITE" id="PS51085"/>
    </source>
</evidence>
<dbReference type="InterPro" id="IPR036010">
    <property type="entry name" value="2Fe-2S_ferredoxin-like_sf"/>
</dbReference>
<dbReference type="RefSeq" id="WP_185672014.1">
    <property type="nucleotide sequence ID" value="NZ_JACJVP010000044.1"/>
</dbReference>
<dbReference type="CDD" id="cd00207">
    <property type="entry name" value="fer2"/>
    <property type="match status" value="1"/>
</dbReference>
<keyword evidence="3" id="KW-1185">Reference proteome</keyword>
<organism evidence="2 3">
    <name type="scientific">Cohnella nanjingensis</name>
    <dbReference type="NCBI Taxonomy" id="1387779"/>
    <lineage>
        <taxon>Bacteria</taxon>
        <taxon>Bacillati</taxon>
        <taxon>Bacillota</taxon>
        <taxon>Bacilli</taxon>
        <taxon>Bacillales</taxon>
        <taxon>Paenibacillaceae</taxon>
        <taxon>Cohnella</taxon>
    </lineage>
</organism>
<dbReference type="InterPro" id="IPR012675">
    <property type="entry name" value="Beta-grasp_dom_sf"/>
</dbReference>
<gene>
    <name evidence="2" type="ORF">H7C19_26090</name>
</gene>
<dbReference type="Proteomes" id="UP000547209">
    <property type="component" value="Unassembled WGS sequence"/>
</dbReference>
<reference evidence="2 3" key="1">
    <citation type="submission" date="2020-08" db="EMBL/GenBank/DDBJ databases">
        <title>Cohnella phylogeny.</title>
        <authorList>
            <person name="Dunlap C."/>
        </authorList>
    </citation>
    <scope>NUCLEOTIDE SEQUENCE [LARGE SCALE GENOMIC DNA]</scope>
    <source>
        <strain evidence="2 3">DSM 28246</strain>
    </source>
</reference>
<dbReference type="GO" id="GO:0051536">
    <property type="term" value="F:iron-sulfur cluster binding"/>
    <property type="evidence" value="ECO:0007669"/>
    <property type="project" value="InterPro"/>
</dbReference>
<dbReference type="PROSITE" id="PS51085">
    <property type="entry name" value="2FE2S_FER_2"/>
    <property type="match status" value="1"/>
</dbReference>
<dbReference type="EMBL" id="JACJVP010000044">
    <property type="protein sequence ID" value="MBB6674157.1"/>
    <property type="molecule type" value="Genomic_DNA"/>
</dbReference>
<dbReference type="Pfam" id="PF00111">
    <property type="entry name" value="Fer2"/>
    <property type="match status" value="1"/>
</dbReference>
<evidence type="ECO:0000313" key="2">
    <source>
        <dbReference type="EMBL" id="MBB6674157.1"/>
    </source>
</evidence>
<dbReference type="AlphaFoldDB" id="A0A7X0RUX5"/>
<protein>
    <submittedName>
        <fullName evidence="2">(2Fe-2S)-binding protein</fullName>
    </submittedName>
</protein>
<comment type="caution">
    <text evidence="2">The sequence shown here is derived from an EMBL/GenBank/DDBJ whole genome shotgun (WGS) entry which is preliminary data.</text>
</comment>
<dbReference type="Gene3D" id="3.10.20.30">
    <property type="match status" value="1"/>
</dbReference>